<dbReference type="PANTHER" id="PTHR13475:SF3">
    <property type="entry name" value="NEUGRIN"/>
    <property type="match status" value="1"/>
</dbReference>
<dbReference type="GO" id="GO:0005634">
    <property type="term" value="C:nucleus"/>
    <property type="evidence" value="ECO:0007669"/>
    <property type="project" value="TreeGrafter"/>
</dbReference>
<dbReference type="EMBL" id="JAWJWE010000001">
    <property type="protein sequence ID" value="KAK6644053.1"/>
    <property type="molecule type" value="Genomic_DNA"/>
</dbReference>
<sequence>MAPNEYSIHKVATNLKVQCRHLLTSRGLINVFKYGIHTTSCSQVRAKKNNRGSNLPFEDPFENDRSNDFNYHDNQQYEDINFMASDLAIEEEAEQLKKWRKKVSFKITSKKFFSSEPQPNMLTYNEKLCIKHLNKEDPEQWDVVTLSESFPATPEVIKKVLKSKWKPTPEKIQKMDKVVQKNWELLNENKLDASPEVIEHLKKFTQRRQVLVDQLKDQNWFFPKTEKKVTWNNGEMSNILKFYEKSLQKLHRENSLKLHETFVTDGTSLTEGDKPNSVQEEKSVPNIDPTKIEKKTQTFHTKERESHVVSKILHHFSNTTNDELHDDFFTKTEDDGKISSKQREYIEKTYGRNKLEHSLEGKGAAQTQSVEALRHKTNLKNGKIKNVPQTKFGKEKSVHISYSSEKPDDLTVRKHEFKKYQEMHDLDSKQGLVIPPKPGCGTLLVSEFEIGNTLQKKEVTEEQPKTKNLRKSIVRFNHLAEVNPERLEKDSLYYEKEVKDISETPFWSSHGSQKLKKIIEVEKAPLQVPEEPHKAMLNSMASLESYPQRIKIPRSKRGSGLTFKVKDCYYDDDGQFLYRVPGMMS</sequence>
<dbReference type="Proteomes" id="UP001372834">
    <property type="component" value="Unassembled WGS sequence"/>
</dbReference>
<name>A0AAN8SC79_POLSC</name>
<evidence type="ECO:0000313" key="1">
    <source>
        <dbReference type="EMBL" id="KAK6644053.1"/>
    </source>
</evidence>
<dbReference type="Pfam" id="PF06413">
    <property type="entry name" value="Neugrin"/>
    <property type="match status" value="1"/>
</dbReference>
<dbReference type="InterPro" id="IPR010487">
    <property type="entry name" value="NGRN/Rrg9"/>
</dbReference>
<gene>
    <name evidence="1" type="ORF">RUM43_000318</name>
</gene>
<protein>
    <recommendedName>
        <fullName evidence="3">Neurite outgrowth-associated protein</fullName>
    </recommendedName>
</protein>
<dbReference type="AlphaFoldDB" id="A0AAN8SC79"/>
<dbReference type="PANTHER" id="PTHR13475">
    <property type="entry name" value="NEUGRIN"/>
    <property type="match status" value="1"/>
</dbReference>
<organism evidence="1 2">
    <name type="scientific">Polyplax serrata</name>
    <name type="common">Common mouse louse</name>
    <dbReference type="NCBI Taxonomy" id="468196"/>
    <lineage>
        <taxon>Eukaryota</taxon>
        <taxon>Metazoa</taxon>
        <taxon>Ecdysozoa</taxon>
        <taxon>Arthropoda</taxon>
        <taxon>Hexapoda</taxon>
        <taxon>Insecta</taxon>
        <taxon>Pterygota</taxon>
        <taxon>Neoptera</taxon>
        <taxon>Paraneoptera</taxon>
        <taxon>Psocodea</taxon>
        <taxon>Troctomorpha</taxon>
        <taxon>Phthiraptera</taxon>
        <taxon>Anoplura</taxon>
        <taxon>Polyplacidae</taxon>
        <taxon>Polyplax</taxon>
    </lineage>
</organism>
<proteinExistence type="predicted"/>
<comment type="caution">
    <text evidence="1">The sequence shown here is derived from an EMBL/GenBank/DDBJ whole genome shotgun (WGS) entry which is preliminary data.</text>
</comment>
<evidence type="ECO:0000313" key="2">
    <source>
        <dbReference type="Proteomes" id="UP001372834"/>
    </source>
</evidence>
<reference evidence="1 2" key="1">
    <citation type="submission" date="2023-10" db="EMBL/GenBank/DDBJ databases">
        <title>Genomes of two closely related lineages of the louse Polyplax serrata with different host specificities.</title>
        <authorList>
            <person name="Martinu J."/>
            <person name="Tarabai H."/>
            <person name="Stefka J."/>
            <person name="Hypsa V."/>
        </authorList>
    </citation>
    <scope>NUCLEOTIDE SEQUENCE [LARGE SCALE GENOMIC DNA]</scope>
    <source>
        <strain evidence="1">HR10_N</strain>
    </source>
</reference>
<evidence type="ECO:0008006" key="3">
    <source>
        <dbReference type="Google" id="ProtNLM"/>
    </source>
</evidence>
<accession>A0AAN8SC79</accession>